<dbReference type="PANTHER" id="PTHR24185">
    <property type="entry name" value="CALCIUM-INDEPENDENT PHOSPHOLIPASE A2-GAMMA"/>
    <property type="match status" value="1"/>
</dbReference>
<dbReference type="PANTHER" id="PTHR24185:SF1">
    <property type="entry name" value="CALCIUM-INDEPENDENT PHOSPHOLIPASE A2-GAMMA"/>
    <property type="match status" value="1"/>
</dbReference>
<dbReference type="Proteomes" id="UP000700596">
    <property type="component" value="Unassembled WGS sequence"/>
</dbReference>
<evidence type="ECO:0000313" key="7">
    <source>
        <dbReference type="Proteomes" id="UP000700596"/>
    </source>
</evidence>
<evidence type="ECO:0000256" key="3">
    <source>
        <dbReference type="ARBA" id="ARBA00023098"/>
    </source>
</evidence>
<dbReference type="InterPro" id="IPR002641">
    <property type="entry name" value="PNPLA_dom"/>
</dbReference>
<evidence type="ECO:0000256" key="4">
    <source>
        <dbReference type="PROSITE-ProRule" id="PRU01161"/>
    </source>
</evidence>
<dbReference type="AlphaFoldDB" id="A0A9P9CZV3"/>
<name>A0A9P9CZV3_9PLEO</name>
<dbReference type="SUPFAM" id="SSF52151">
    <property type="entry name" value="FabD/lysophospholipase-like"/>
    <property type="match status" value="1"/>
</dbReference>
<feature type="short sequence motif" description="GXGXXG" evidence="4">
    <location>
        <begin position="20"/>
        <end position="25"/>
    </location>
</feature>
<sequence length="375" mass="41896">MANTTHHSPSPGKKVLSLDGGGVRGLSSLLILRHLMKELGLKLQPPKPDLKPCEYFDLIGGTSTGGIIALMLGRLRMSVQECIDEYTALSRHIFKRKRHLGSSGPTFYAEDLEKALKKVIGERLGLQNEEAPLRDPLGEEACKTFVVTLQNQHAKSAQRLRTYPSGSEVPCTIWQAARATSAASTFFESITFGNPAVEWIDAGLGYNNPAEEVLDEAQILWEDDDGGFDAKRQIGVFVSLGTGIPEVFRPEKEKSFPRTILDDIAKRAGIPPDVIKQMKDIVTDSEKVHGRMIPRFRGPGRDNYYRFNVDSLGNIGLGDYEREEIMTVDTNAYLQRETYRMRDCTILMKKFPVYETLLNRNVDEVELEGTVGQTM</sequence>
<feature type="active site" description="Nucleophile" evidence="4">
    <location>
        <position position="63"/>
    </location>
</feature>
<dbReference type="OrthoDB" id="6612291at2759"/>
<protein>
    <submittedName>
        <fullName evidence="6">Acyl transferase/acyl hydrolase/lysophospholipase</fullName>
    </submittedName>
</protein>
<dbReference type="GO" id="GO:0016020">
    <property type="term" value="C:membrane"/>
    <property type="evidence" value="ECO:0007669"/>
    <property type="project" value="TreeGrafter"/>
</dbReference>
<dbReference type="GO" id="GO:0047499">
    <property type="term" value="F:calcium-independent phospholipase A2 activity"/>
    <property type="evidence" value="ECO:0007669"/>
    <property type="project" value="TreeGrafter"/>
</dbReference>
<dbReference type="PROSITE" id="PS51635">
    <property type="entry name" value="PNPLA"/>
    <property type="match status" value="1"/>
</dbReference>
<keyword evidence="3 4" id="KW-0443">Lipid metabolism</keyword>
<dbReference type="GO" id="GO:0046486">
    <property type="term" value="P:glycerolipid metabolic process"/>
    <property type="evidence" value="ECO:0007669"/>
    <property type="project" value="UniProtKB-ARBA"/>
</dbReference>
<evidence type="ECO:0000313" key="6">
    <source>
        <dbReference type="EMBL" id="KAH7110106.1"/>
    </source>
</evidence>
<evidence type="ECO:0000256" key="1">
    <source>
        <dbReference type="ARBA" id="ARBA00022801"/>
    </source>
</evidence>
<dbReference type="GO" id="GO:0016740">
    <property type="term" value="F:transferase activity"/>
    <property type="evidence" value="ECO:0007669"/>
    <property type="project" value="UniProtKB-KW"/>
</dbReference>
<keyword evidence="7" id="KW-1185">Reference proteome</keyword>
<dbReference type="Pfam" id="PF01734">
    <property type="entry name" value="Patatin"/>
    <property type="match status" value="1"/>
</dbReference>
<evidence type="ECO:0000256" key="2">
    <source>
        <dbReference type="ARBA" id="ARBA00022963"/>
    </source>
</evidence>
<feature type="active site" description="Proton acceptor" evidence="4">
    <location>
        <position position="201"/>
    </location>
</feature>
<dbReference type="GO" id="GO:0019369">
    <property type="term" value="P:arachidonate metabolic process"/>
    <property type="evidence" value="ECO:0007669"/>
    <property type="project" value="TreeGrafter"/>
</dbReference>
<dbReference type="CDD" id="cd07216">
    <property type="entry name" value="Pat17_PNPLA8_PNPLA9_like3"/>
    <property type="match status" value="1"/>
</dbReference>
<dbReference type="InterPro" id="IPR016035">
    <property type="entry name" value="Acyl_Trfase/lysoPLipase"/>
</dbReference>
<keyword evidence="2 4" id="KW-0442">Lipid degradation</keyword>
<keyword evidence="1 4" id="KW-0378">Hydrolase</keyword>
<comment type="caution">
    <text evidence="6">The sequence shown here is derived from an EMBL/GenBank/DDBJ whole genome shotgun (WGS) entry which is preliminary data.</text>
</comment>
<evidence type="ECO:0000259" key="5">
    <source>
        <dbReference type="PROSITE" id="PS51635"/>
    </source>
</evidence>
<organism evidence="6 7">
    <name type="scientific">Dendryphion nanum</name>
    <dbReference type="NCBI Taxonomy" id="256645"/>
    <lineage>
        <taxon>Eukaryota</taxon>
        <taxon>Fungi</taxon>
        <taxon>Dikarya</taxon>
        <taxon>Ascomycota</taxon>
        <taxon>Pezizomycotina</taxon>
        <taxon>Dothideomycetes</taxon>
        <taxon>Pleosporomycetidae</taxon>
        <taxon>Pleosporales</taxon>
        <taxon>Torulaceae</taxon>
        <taxon>Dendryphion</taxon>
    </lineage>
</organism>
<dbReference type="GO" id="GO:0016042">
    <property type="term" value="P:lipid catabolic process"/>
    <property type="evidence" value="ECO:0007669"/>
    <property type="project" value="UniProtKB-UniRule"/>
</dbReference>
<reference evidence="6" key="1">
    <citation type="journal article" date="2021" name="Nat. Commun.">
        <title>Genetic determinants of endophytism in the Arabidopsis root mycobiome.</title>
        <authorList>
            <person name="Mesny F."/>
            <person name="Miyauchi S."/>
            <person name="Thiergart T."/>
            <person name="Pickel B."/>
            <person name="Atanasova L."/>
            <person name="Karlsson M."/>
            <person name="Huettel B."/>
            <person name="Barry K.W."/>
            <person name="Haridas S."/>
            <person name="Chen C."/>
            <person name="Bauer D."/>
            <person name="Andreopoulos W."/>
            <person name="Pangilinan J."/>
            <person name="LaButti K."/>
            <person name="Riley R."/>
            <person name="Lipzen A."/>
            <person name="Clum A."/>
            <person name="Drula E."/>
            <person name="Henrissat B."/>
            <person name="Kohler A."/>
            <person name="Grigoriev I.V."/>
            <person name="Martin F.M."/>
            <person name="Hacquard S."/>
        </authorList>
    </citation>
    <scope>NUCLEOTIDE SEQUENCE</scope>
    <source>
        <strain evidence="6">MPI-CAGE-CH-0243</strain>
    </source>
</reference>
<proteinExistence type="predicted"/>
<comment type="caution">
    <text evidence="4">Lacks conserved residue(s) required for the propagation of feature annotation.</text>
</comment>
<dbReference type="EMBL" id="JAGMWT010000029">
    <property type="protein sequence ID" value="KAH7110106.1"/>
    <property type="molecule type" value="Genomic_DNA"/>
</dbReference>
<gene>
    <name evidence="6" type="ORF">B0J11DRAFT_499369</name>
</gene>
<feature type="short sequence motif" description="GXSXG" evidence="4">
    <location>
        <begin position="61"/>
        <end position="65"/>
    </location>
</feature>
<accession>A0A9P9CZV3</accession>
<dbReference type="Gene3D" id="3.40.1090.10">
    <property type="entry name" value="Cytosolic phospholipase A2 catalytic domain"/>
    <property type="match status" value="1"/>
</dbReference>
<feature type="domain" description="PNPLA" evidence="5">
    <location>
        <begin position="16"/>
        <end position="214"/>
    </location>
</feature>
<keyword evidence="6" id="KW-0808">Transferase</keyword>